<name>A0A426YSF3_ENSVE</name>
<proteinExistence type="predicted"/>
<feature type="region of interest" description="Disordered" evidence="1">
    <location>
        <begin position="51"/>
        <end position="125"/>
    </location>
</feature>
<evidence type="ECO:0000256" key="1">
    <source>
        <dbReference type="SAM" id="MobiDB-lite"/>
    </source>
</evidence>
<reference evidence="2 3" key="1">
    <citation type="journal article" date="2014" name="Agronomy (Basel)">
        <title>A Draft Genome Sequence for Ensete ventricosum, the Drought-Tolerant Tree Against Hunger.</title>
        <authorList>
            <person name="Harrison J."/>
            <person name="Moore K.A."/>
            <person name="Paszkiewicz K."/>
            <person name="Jones T."/>
            <person name="Grant M."/>
            <person name="Ambacheew D."/>
            <person name="Muzemil S."/>
            <person name="Studholme D.J."/>
        </authorList>
    </citation>
    <scope>NUCLEOTIDE SEQUENCE [LARGE SCALE GENOMIC DNA]</scope>
</reference>
<feature type="compositionally biased region" description="Basic residues" evidence="1">
    <location>
        <begin position="58"/>
        <end position="80"/>
    </location>
</feature>
<gene>
    <name evidence="2" type="ORF">B296_00040492</name>
</gene>
<organism evidence="2 3">
    <name type="scientific">Ensete ventricosum</name>
    <name type="common">Abyssinian banana</name>
    <name type="synonym">Musa ensete</name>
    <dbReference type="NCBI Taxonomy" id="4639"/>
    <lineage>
        <taxon>Eukaryota</taxon>
        <taxon>Viridiplantae</taxon>
        <taxon>Streptophyta</taxon>
        <taxon>Embryophyta</taxon>
        <taxon>Tracheophyta</taxon>
        <taxon>Spermatophyta</taxon>
        <taxon>Magnoliopsida</taxon>
        <taxon>Liliopsida</taxon>
        <taxon>Zingiberales</taxon>
        <taxon>Musaceae</taxon>
        <taxon>Ensete</taxon>
    </lineage>
</organism>
<dbReference type="EMBL" id="AMZH03010488">
    <property type="protein sequence ID" value="RRT54658.1"/>
    <property type="molecule type" value="Genomic_DNA"/>
</dbReference>
<comment type="caution">
    <text evidence="2">The sequence shown here is derived from an EMBL/GenBank/DDBJ whole genome shotgun (WGS) entry which is preliminary data.</text>
</comment>
<evidence type="ECO:0000313" key="2">
    <source>
        <dbReference type="EMBL" id="RRT54658.1"/>
    </source>
</evidence>
<dbReference type="AlphaFoldDB" id="A0A426YSF3"/>
<accession>A0A426YSF3</accession>
<dbReference type="Proteomes" id="UP000287651">
    <property type="component" value="Unassembled WGS sequence"/>
</dbReference>
<protein>
    <submittedName>
        <fullName evidence="2">Uncharacterized protein</fullName>
    </submittedName>
</protein>
<sequence length="125" mass="13907">MILKMHRNLLPLLCGKARTAWYISVRQLTSMRTGRYRAVPLKSAIGGRLKEKSTVGGRLKKKSTVGGRLRKKKGRGRRKKKEEERRGKVPRPRALAACGRFSPRAPSPPVGHSRASPPSSPTARE</sequence>
<evidence type="ECO:0000313" key="3">
    <source>
        <dbReference type="Proteomes" id="UP000287651"/>
    </source>
</evidence>